<name>A0A5N6ZM53_9EURO</name>
<keyword evidence="7 10" id="KW-0408">Iron</keyword>
<evidence type="ECO:0000259" key="12">
    <source>
        <dbReference type="PROSITE" id="PS50975"/>
    </source>
</evidence>
<dbReference type="Pfam" id="PF07478">
    <property type="entry name" value="Dala_Dala_lig_C"/>
    <property type="match status" value="1"/>
</dbReference>
<dbReference type="Proteomes" id="UP000326268">
    <property type="component" value="Unassembled WGS sequence"/>
</dbReference>
<reference evidence="13 14" key="1">
    <citation type="submission" date="2019-04" db="EMBL/GenBank/DDBJ databases">
        <title>Friends and foes A comparative genomics studyof 23 Aspergillus species from section Flavi.</title>
        <authorList>
            <consortium name="DOE Joint Genome Institute"/>
            <person name="Kjaerbolling I."/>
            <person name="Vesth T."/>
            <person name="Frisvad J.C."/>
            <person name="Nybo J.L."/>
            <person name="Theobald S."/>
            <person name="Kildgaard S."/>
            <person name="Isbrandt T."/>
            <person name="Kuo A."/>
            <person name="Sato A."/>
            <person name="Lyhne E.K."/>
            <person name="Kogle M.E."/>
            <person name="Wiebenga A."/>
            <person name="Kun R.S."/>
            <person name="Lubbers R.J."/>
            <person name="Makela M.R."/>
            <person name="Barry K."/>
            <person name="Chovatia M."/>
            <person name="Clum A."/>
            <person name="Daum C."/>
            <person name="Haridas S."/>
            <person name="He G."/>
            <person name="LaButti K."/>
            <person name="Lipzen A."/>
            <person name="Mondo S."/>
            <person name="Riley R."/>
            <person name="Salamov A."/>
            <person name="Simmons B.A."/>
            <person name="Magnuson J.K."/>
            <person name="Henrissat B."/>
            <person name="Mortensen U.H."/>
            <person name="Larsen T.O."/>
            <person name="Devries R.P."/>
            <person name="Grigoriev I.V."/>
            <person name="Machida M."/>
            <person name="Baker S.E."/>
            <person name="Andersen M.R."/>
        </authorList>
    </citation>
    <scope>NUCLEOTIDE SEQUENCE [LARGE SCALE GENOMIC DNA]</scope>
    <source>
        <strain evidence="13 14">CBS 763.97</strain>
    </source>
</reference>
<accession>A0A5N6ZM53</accession>
<dbReference type="InterPro" id="IPR011761">
    <property type="entry name" value="ATP-grasp"/>
</dbReference>
<dbReference type="GO" id="GO:0016705">
    <property type="term" value="F:oxidoreductase activity, acting on paired donors, with incorporation or reduction of molecular oxygen"/>
    <property type="evidence" value="ECO:0007669"/>
    <property type="project" value="InterPro"/>
</dbReference>
<dbReference type="Gene3D" id="3.30.1490.20">
    <property type="entry name" value="ATP-grasp fold, A domain"/>
    <property type="match status" value="1"/>
</dbReference>
<dbReference type="InterPro" id="IPR002401">
    <property type="entry name" value="Cyt_P450_E_grp-I"/>
</dbReference>
<evidence type="ECO:0000256" key="8">
    <source>
        <dbReference type="ARBA" id="ARBA00023033"/>
    </source>
</evidence>
<dbReference type="GO" id="GO:0005506">
    <property type="term" value="F:iron ion binding"/>
    <property type="evidence" value="ECO:0007669"/>
    <property type="project" value="InterPro"/>
</dbReference>
<feature type="domain" description="ATP-grasp" evidence="12">
    <location>
        <begin position="540"/>
        <end position="760"/>
    </location>
</feature>
<protein>
    <submittedName>
        <fullName evidence="13">Cytochrome P450</fullName>
    </submittedName>
</protein>
<organism evidence="13 14">
    <name type="scientific">Aspergillus caelatus</name>
    <dbReference type="NCBI Taxonomy" id="61420"/>
    <lineage>
        <taxon>Eukaryota</taxon>
        <taxon>Fungi</taxon>
        <taxon>Dikarya</taxon>
        <taxon>Ascomycota</taxon>
        <taxon>Pezizomycotina</taxon>
        <taxon>Eurotiomycetes</taxon>
        <taxon>Eurotiomycetidae</taxon>
        <taxon>Eurotiales</taxon>
        <taxon>Aspergillaceae</taxon>
        <taxon>Aspergillus</taxon>
        <taxon>Aspergillus subgen. Circumdati</taxon>
    </lineage>
</organism>
<keyword evidence="8" id="KW-0503">Monooxygenase</keyword>
<evidence type="ECO:0000256" key="4">
    <source>
        <dbReference type="ARBA" id="ARBA00022617"/>
    </source>
</evidence>
<dbReference type="GeneID" id="43655743"/>
<dbReference type="InterPro" id="IPR017972">
    <property type="entry name" value="Cyt_P450_CS"/>
</dbReference>
<dbReference type="InterPro" id="IPR016185">
    <property type="entry name" value="PreATP-grasp_dom_sf"/>
</dbReference>
<evidence type="ECO:0000256" key="1">
    <source>
        <dbReference type="ARBA" id="ARBA00001971"/>
    </source>
</evidence>
<keyword evidence="14" id="KW-1185">Reference proteome</keyword>
<comment type="cofactor">
    <cofactor evidence="1 10">
        <name>heme</name>
        <dbReference type="ChEBI" id="CHEBI:30413"/>
    </cofactor>
</comment>
<evidence type="ECO:0000256" key="5">
    <source>
        <dbReference type="ARBA" id="ARBA00022723"/>
    </source>
</evidence>
<dbReference type="AlphaFoldDB" id="A0A5N6ZM53"/>
<evidence type="ECO:0000256" key="3">
    <source>
        <dbReference type="ARBA" id="ARBA00022598"/>
    </source>
</evidence>
<keyword evidence="6" id="KW-0560">Oxidoreductase</keyword>
<dbReference type="GO" id="GO:0008716">
    <property type="term" value="F:D-alanine-D-alanine ligase activity"/>
    <property type="evidence" value="ECO:0007669"/>
    <property type="project" value="InterPro"/>
</dbReference>
<comment type="similarity">
    <text evidence="2">Belongs to the cytochrome P450 family.</text>
</comment>
<keyword evidence="9" id="KW-0961">Cell wall biogenesis/degradation</keyword>
<dbReference type="InterPro" id="IPR013815">
    <property type="entry name" value="ATP_grasp_subdomain_1"/>
</dbReference>
<evidence type="ECO:0000256" key="10">
    <source>
        <dbReference type="PIRSR" id="PIRSR602401-1"/>
    </source>
</evidence>
<dbReference type="GO" id="GO:0071555">
    <property type="term" value="P:cell wall organization"/>
    <property type="evidence" value="ECO:0007669"/>
    <property type="project" value="UniProtKB-KW"/>
</dbReference>
<dbReference type="SUPFAM" id="SSF52440">
    <property type="entry name" value="PreATP-grasp domain"/>
    <property type="match status" value="1"/>
</dbReference>
<proteinExistence type="inferred from homology"/>
<dbReference type="InterPro" id="IPR001128">
    <property type="entry name" value="Cyt_P450"/>
</dbReference>
<dbReference type="InterPro" id="IPR011095">
    <property type="entry name" value="Dala_Dala_lig_C"/>
</dbReference>
<feature type="binding site" description="axial binding residue" evidence="10">
    <location>
        <position position="335"/>
    </location>
    <ligand>
        <name>heme</name>
        <dbReference type="ChEBI" id="CHEBI:30413"/>
    </ligand>
    <ligandPart>
        <name>Fe</name>
        <dbReference type="ChEBI" id="CHEBI:18248"/>
    </ligandPart>
</feature>
<dbReference type="InterPro" id="IPR036396">
    <property type="entry name" value="Cyt_P450_sf"/>
</dbReference>
<dbReference type="GO" id="GO:0005524">
    <property type="term" value="F:ATP binding"/>
    <property type="evidence" value="ECO:0007669"/>
    <property type="project" value="UniProtKB-UniRule"/>
</dbReference>
<evidence type="ECO:0000313" key="13">
    <source>
        <dbReference type="EMBL" id="KAE8357909.1"/>
    </source>
</evidence>
<keyword evidence="11" id="KW-0547">Nucleotide-binding</keyword>
<evidence type="ECO:0000256" key="2">
    <source>
        <dbReference type="ARBA" id="ARBA00010617"/>
    </source>
</evidence>
<dbReference type="EMBL" id="ML737947">
    <property type="protein sequence ID" value="KAE8357909.1"/>
    <property type="molecule type" value="Genomic_DNA"/>
</dbReference>
<dbReference type="GO" id="GO:0020037">
    <property type="term" value="F:heme binding"/>
    <property type="evidence" value="ECO:0007669"/>
    <property type="project" value="InterPro"/>
</dbReference>
<dbReference type="Pfam" id="PF00067">
    <property type="entry name" value="p450"/>
    <property type="match status" value="1"/>
</dbReference>
<dbReference type="PRINTS" id="PR00385">
    <property type="entry name" value="P450"/>
</dbReference>
<dbReference type="CDD" id="cd11065">
    <property type="entry name" value="CYP64-like"/>
    <property type="match status" value="1"/>
</dbReference>
<dbReference type="SUPFAM" id="SSF48264">
    <property type="entry name" value="Cytochrome P450"/>
    <property type="match status" value="1"/>
</dbReference>
<dbReference type="PROSITE" id="PS50975">
    <property type="entry name" value="ATP_GRASP"/>
    <property type="match status" value="1"/>
</dbReference>
<dbReference type="PANTHER" id="PTHR46300">
    <property type="entry name" value="P450, PUTATIVE (EUROFUNG)-RELATED-RELATED"/>
    <property type="match status" value="1"/>
</dbReference>
<evidence type="ECO:0000313" key="14">
    <source>
        <dbReference type="Proteomes" id="UP000326268"/>
    </source>
</evidence>
<dbReference type="PROSITE" id="PS00086">
    <property type="entry name" value="CYTOCHROME_P450"/>
    <property type="match status" value="1"/>
</dbReference>
<dbReference type="PANTHER" id="PTHR46300:SF7">
    <property type="entry name" value="P450, PUTATIVE (EUROFUNG)-RELATED"/>
    <property type="match status" value="1"/>
</dbReference>
<evidence type="ECO:0000256" key="9">
    <source>
        <dbReference type="ARBA" id="ARBA00023316"/>
    </source>
</evidence>
<evidence type="ECO:0000256" key="7">
    <source>
        <dbReference type="ARBA" id="ARBA00023004"/>
    </source>
</evidence>
<evidence type="ECO:0000256" key="11">
    <source>
        <dbReference type="PROSITE-ProRule" id="PRU00409"/>
    </source>
</evidence>
<dbReference type="RefSeq" id="XP_031920990.1">
    <property type="nucleotide sequence ID" value="XM_032071297.1"/>
</dbReference>
<dbReference type="OrthoDB" id="2013972at2759"/>
<sequence>MYSLSILIVLGGILGLYVLLKSKAPRAPLPPGPKGLPIIGNVGSDLPRGGKDWEHWLKHKDLYANAIRRGIGGVILKVAYGYTVEFHDPDPLVDLVGKTAFAFGKINQPTGYLVDSIPALKYLPSWFPGARFKKEAQEYRRRFDALANWPFAFARHQMKEGSHEPSFVSRLIEQKGSLLSPEEELKIKCSAASVYQAGYDTTASTITSFFLAMALFPAAQHRAQEEIDRVVGAKLPTPEDRGKLPYVNALINEVLRWNPVVQIGIMHAATEDDIYEGYLIPKGAPIVPNIWAFAHDPDVYSDPMSFRPERFLASDGHTPERDPHTLVFGFGRRICPGRPLADFNNFLTIARSLAVFQIRKAMKDGREIDPIIDYQEGIVGHLSPFEVSIQPRSAKHEALIRSIEVEDSISQGDSAYIMRDTRRTGLNIAFVYDPKDYYESIGFSKSECADLADDVTINGIASALESLGHHVVHVPGIKTLVKHLSAEHHKQWDLVFNYSEGVFGSARESQVPALLEAYQIPFTFSDAATLATGIDKGKTKMLLEHYRIPTSPFAIVPRSGELVDYAALADQIPYPLFAKPIAASTSNGISPSNKILRKEDLQDVVEDLRTEFKDQEIILEKFLDGREFTVAILGSGDRARVLGVSEVTWYNPEGRKSDDLSVDFATSFSKAGRGVGHDMGHVHADLADPLVKAVAEIGFSTYKALGCKDGGRVDIRLDGAVPYVIEVNPIFGLRPDHSLFTWIAKNNGMEYQDIIAEIVDNALVRQKPATVPNGLKN</sequence>
<keyword evidence="5 10" id="KW-0479">Metal-binding</keyword>
<keyword evidence="3" id="KW-0436">Ligase</keyword>
<keyword evidence="4 10" id="KW-0349">Heme</keyword>
<dbReference type="Gene3D" id="1.10.630.10">
    <property type="entry name" value="Cytochrome P450"/>
    <property type="match status" value="1"/>
</dbReference>
<keyword evidence="11" id="KW-0067">ATP-binding</keyword>
<dbReference type="Gene3D" id="3.40.50.20">
    <property type="match status" value="1"/>
</dbReference>
<dbReference type="InterPro" id="IPR050364">
    <property type="entry name" value="Cytochrome_P450_fung"/>
</dbReference>
<dbReference type="PRINTS" id="PR00463">
    <property type="entry name" value="EP450I"/>
</dbReference>
<dbReference type="GO" id="GO:0004497">
    <property type="term" value="F:monooxygenase activity"/>
    <property type="evidence" value="ECO:0007669"/>
    <property type="project" value="UniProtKB-KW"/>
</dbReference>
<dbReference type="SUPFAM" id="SSF56059">
    <property type="entry name" value="Glutathione synthetase ATP-binding domain-like"/>
    <property type="match status" value="1"/>
</dbReference>
<evidence type="ECO:0000256" key="6">
    <source>
        <dbReference type="ARBA" id="ARBA00023002"/>
    </source>
</evidence>
<dbReference type="Gene3D" id="3.30.470.20">
    <property type="entry name" value="ATP-grasp fold, B domain"/>
    <property type="match status" value="1"/>
</dbReference>
<gene>
    <name evidence="13" type="ORF">BDV27DRAFT_150910</name>
</gene>